<dbReference type="Pfam" id="PF07626">
    <property type="entry name" value="PSD3"/>
    <property type="match status" value="1"/>
</dbReference>
<dbReference type="InterPro" id="IPR011429">
    <property type="entry name" value="Cyt_c_Planctomycete-type"/>
</dbReference>
<feature type="domain" description="Cytochrome C Planctomycete-type" evidence="7">
    <location>
        <begin position="36"/>
        <end position="82"/>
    </location>
</feature>
<evidence type="ECO:0000259" key="3">
    <source>
        <dbReference type="Pfam" id="PF07624"/>
    </source>
</evidence>
<dbReference type="Pfam" id="PF07635">
    <property type="entry name" value="PSCyt1"/>
    <property type="match status" value="1"/>
</dbReference>
<dbReference type="EMBL" id="FOQD01000003">
    <property type="protein sequence ID" value="SFH81966.1"/>
    <property type="molecule type" value="Genomic_DNA"/>
</dbReference>
<evidence type="ECO:0000256" key="2">
    <source>
        <dbReference type="SAM" id="SignalP"/>
    </source>
</evidence>
<dbReference type="Pfam" id="PF07631">
    <property type="entry name" value="PSD4"/>
    <property type="match status" value="1"/>
</dbReference>
<dbReference type="InterPro" id="IPR011478">
    <property type="entry name" value="DUF1585"/>
</dbReference>
<dbReference type="InterPro" id="IPR013043">
    <property type="entry name" value="DUF1595"/>
</dbReference>
<dbReference type="STRING" id="1576369.SAMN05421753_103100"/>
<feature type="chain" id="PRO_5011756222" evidence="2">
    <location>
        <begin position="27"/>
        <end position="622"/>
    </location>
</feature>
<dbReference type="Proteomes" id="UP000199518">
    <property type="component" value="Unassembled WGS sequence"/>
</dbReference>
<evidence type="ECO:0000259" key="8">
    <source>
        <dbReference type="Pfam" id="PF07637"/>
    </source>
</evidence>
<organism evidence="9 10">
    <name type="scientific">Planctomicrobium piriforme</name>
    <dbReference type="NCBI Taxonomy" id="1576369"/>
    <lineage>
        <taxon>Bacteria</taxon>
        <taxon>Pseudomonadati</taxon>
        <taxon>Planctomycetota</taxon>
        <taxon>Planctomycetia</taxon>
        <taxon>Planctomycetales</taxon>
        <taxon>Planctomycetaceae</taxon>
        <taxon>Planctomicrobium</taxon>
    </lineage>
</organism>
<dbReference type="Pfam" id="PF07627">
    <property type="entry name" value="PSCyt3"/>
    <property type="match status" value="1"/>
</dbReference>
<dbReference type="InterPro" id="IPR013039">
    <property type="entry name" value="DUF1588"/>
</dbReference>
<dbReference type="InterPro" id="IPR013042">
    <property type="entry name" value="DUF1592"/>
</dbReference>
<reference evidence="10" key="1">
    <citation type="submission" date="2016-10" db="EMBL/GenBank/DDBJ databases">
        <authorList>
            <person name="Varghese N."/>
            <person name="Submissions S."/>
        </authorList>
    </citation>
    <scope>NUCLEOTIDE SEQUENCE [LARGE SCALE GENOMIC DNA]</scope>
    <source>
        <strain evidence="10">DSM 26348</strain>
    </source>
</reference>
<feature type="domain" description="DUF1595" evidence="8">
    <location>
        <begin position="210"/>
        <end position="269"/>
    </location>
</feature>
<dbReference type="Pfam" id="PF07637">
    <property type="entry name" value="PSD5"/>
    <property type="match status" value="1"/>
</dbReference>
<evidence type="ECO:0000259" key="4">
    <source>
        <dbReference type="Pfam" id="PF07626"/>
    </source>
</evidence>
<evidence type="ECO:0000256" key="1">
    <source>
        <dbReference type="SAM" id="MobiDB-lite"/>
    </source>
</evidence>
<proteinExistence type="predicted"/>
<evidence type="ECO:0000313" key="9">
    <source>
        <dbReference type="EMBL" id="SFH81966.1"/>
    </source>
</evidence>
<accession>A0A1I3D5K6</accession>
<keyword evidence="2" id="KW-0732">Signal</keyword>
<feature type="domain" description="DUF1585" evidence="3">
    <location>
        <begin position="543"/>
        <end position="613"/>
    </location>
</feature>
<dbReference type="InterPro" id="IPR013036">
    <property type="entry name" value="DUF1587"/>
</dbReference>
<sequence>MRGVNSLYRIVLVLIFAALTRTGAAADASSVLQARCFACHSGAEVNGNVDLSQLEKLPSLKARYSIWRKVIDQMDAGTMPPETEKPLTDEEKSGLRDEFHKLFDTSQNLDPGPQLTRQLTRSEYAQTIRDLLSISFDAAEAAGIPAEPVSQGFANRSESQSFDATLMEKYFVGADDALDNLFTNAKAESARTKLLAAAPDNDAGSQQSTRAILAPFLKRAYRRPVAAKEVERFALISDAALAQGDDLPNALEKAMMPILVSPEFLLRIEQPPIKQGTLTRVSDHELAVRLSYFLWGTMPDNELTAVADAGTLSQPEILELQTRRMLKDPRASALTREMLESWLQLSHLKKALPNQNHFPTFTWSLRQAMGEETRLFCESLRTEDRSILEFLNADYTFVNAELAKHYGLTPPPGKEFVKIQLQPENHRGGLLGMGSVLAMTSHSDRTKPTARGKWILEVLLGTPPPPPPANAGNFAPPDKARPEPKSFREKLGQHASDPNCVACHKRIDPLGFALENYDAIGHWRDGTAELPVDNAGQLPGIGEFSGVDGLRNVLQSRQPQFVRNFVAKTLTYALGRDLSYYDEPTIQQITADLERNDFRFSTVILGVVQSVPFQYCKAVGAE</sequence>
<evidence type="ECO:0000259" key="5">
    <source>
        <dbReference type="Pfam" id="PF07627"/>
    </source>
</evidence>
<feature type="domain" description="DUF1592" evidence="6">
    <location>
        <begin position="282"/>
        <end position="408"/>
    </location>
</feature>
<evidence type="ECO:0000259" key="7">
    <source>
        <dbReference type="Pfam" id="PF07635"/>
    </source>
</evidence>
<evidence type="ECO:0000313" key="10">
    <source>
        <dbReference type="Proteomes" id="UP000199518"/>
    </source>
</evidence>
<evidence type="ECO:0000259" key="6">
    <source>
        <dbReference type="Pfam" id="PF07631"/>
    </source>
</evidence>
<protein>
    <submittedName>
        <fullName evidence="9">Planctomycete cytochrome C</fullName>
    </submittedName>
</protein>
<feature type="domain" description="DUF1587" evidence="4">
    <location>
        <begin position="117"/>
        <end position="182"/>
    </location>
</feature>
<dbReference type="AlphaFoldDB" id="A0A1I3D5K6"/>
<keyword evidence="10" id="KW-1185">Reference proteome</keyword>
<gene>
    <name evidence="9" type="ORF">SAMN05421753_103100</name>
</gene>
<dbReference type="Pfam" id="PF07624">
    <property type="entry name" value="PSD2"/>
    <property type="match status" value="1"/>
</dbReference>
<feature type="domain" description="DUF1588" evidence="5">
    <location>
        <begin position="427"/>
        <end position="525"/>
    </location>
</feature>
<name>A0A1I3D5K6_9PLAN</name>
<feature type="compositionally biased region" description="Basic and acidic residues" evidence="1">
    <location>
        <begin position="478"/>
        <end position="492"/>
    </location>
</feature>
<feature type="region of interest" description="Disordered" evidence="1">
    <location>
        <begin position="465"/>
        <end position="493"/>
    </location>
</feature>
<feature type="signal peptide" evidence="2">
    <location>
        <begin position="1"/>
        <end position="26"/>
    </location>
</feature>